<dbReference type="Pfam" id="PF10287">
    <property type="entry name" value="YJL171C_Tos1_C"/>
    <property type="match status" value="1"/>
</dbReference>
<feature type="region of interest" description="Disordered" evidence="8">
    <location>
        <begin position="200"/>
        <end position="250"/>
    </location>
</feature>
<evidence type="ECO:0000259" key="10">
    <source>
        <dbReference type="Pfam" id="PF10287"/>
    </source>
</evidence>
<dbReference type="GO" id="GO:0042973">
    <property type="term" value="F:glucan endo-1,3-beta-D-glucosidase activity"/>
    <property type="evidence" value="ECO:0007669"/>
    <property type="project" value="UniProtKB-EC"/>
</dbReference>
<keyword evidence="4 9" id="KW-0732">Signal</keyword>
<evidence type="ECO:0000256" key="7">
    <source>
        <dbReference type="ARBA" id="ARBA00023316"/>
    </source>
</evidence>
<evidence type="ECO:0000256" key="5">
    <source>
        <dbReference type="ARBA" id="ARBA00022801"/>
    </source>
</evidence>
<evidence type="ECO:0000313" key="12">
    <source>
        <dbReference type="EMBL" id="GCF00480.1"/>
    </source>
</evidence>
<dbReference type="PANTHER" id="PTHR31737:SF2">
    <property type="entry name" value="PROTEIN TOS1"/>
    <property type="match status" value="1"/>
</dbReference>
<dbReference type="EC" id="3.2.1.39" evidence="3"/>
<comment type="catalytic activity">
    <reaction evidence="1">
        <text>Hydrolysis of (1-&gt;3)-beta-D-glucosidic linkages in (1-&gt;3)-beta-D-glucans.</text>
        <dbReference type="EC" id="3.2.1.39"/>
    </reaction>
</comment>
<dbReference type="AlphaFoldDB" id="A0A4C2ECB4"/>
<feature type="chain" id="PRO_5020662625" description="glucan endo-1,3-beta-D-glucosidase" evidence="9">
    <location>
        <begin position="24"/>
        <end position="489"/>
    </location>
</feature>
<dbReference type="GO" id="GO:0071555">
    <property type="term" value="P:cell wall organization"/>
    <property type="evidence" value="ECO:0007669"/>
    <property type="project" value="UniProtKB-KW"/>
</dbReference>
<organism evidence="12 13">
    <name type="scientific">Zygosaccharomyces mellis</name>
    <dbReference type="NCBI Taxonomy" id="42258"/>
    <lineage>
        <taxon>Eukaryota</taxon>
        <taxon>Fungi</taxon>
        <taxon>Dikarya</taxon>
        <taxon>Ascomycota</taxon>
        <taxon>Saccharomycotina</taxon>
        <taxon>Saccharomycetes</taxon>
        <taxon>Saccharomycetales</taxon>
        <taxon>Saccharomycetaceae</taxon>
        <taxon>Zygosaccharomyces</taxon>
    </lineage>
</organism>
<dbReference type="OrthoDB" id="118256at2759"/>
<feature type="domain" description="Cell wall protein YJL171C/Tos1 C-terminal" evidence="10">
    <location>
        <begin position="250"/>
        <end position="478"/>
    </location>
</feature>
<name>A0A4C2ECB4_9SACH</name>
<comment type="caution">
    <text evidence="12">The sequence shown here is derived from an EMBL/GenBank/DDBJ whole genome shotgun (WGS) entry which is preliminary data.</text>
</comment>
<sequence>MLFQKSLTAATALAAFCAPFAEGASTNGVKYSGVGFSGSYKDVTSMDSSSCSCEQEDHSFSGTFAPLDEELSVHFRGPIRLLQFGVYYPAGSPQKRDLNAVGGEDCKETVARHRHRRDVAVEYQEITSTLVVPYTGGSQPTGDVSSSSDSDAVNTAVSTVFATASAGSTSDSSSIAPTGAFASPVVPSDAAFASVAPSDSSSSASSASASGSSSVAPSSSYSAPASSSSSSTSSAPSSSSSGSSSGGSGSSWSRSAYYTPGSADGCVFMNQLGGTASGVWDMCFGNSISFASEDGKSAASSATPLGDVTFKSDEEFMIFSDDKCSGDDCGYYRDGIPAYHGFGGSDKIFVFEFTMPTDSASGFNGDMPAIWLLNSKIPRTLQYGNQECSCWKTGCGELDLFEAISSGSDQLVSHLHDGQGSGTYSNVGGGGPVDYFTRPTTNSLKAAVIFDSSSNTIQVVEVNDDFGSTLDSSTVNGWLNKAASNAILM</sequence>
<gene>
    <name evidence="12" type="primary">TOS1</name>
    <name evidence="12" type="ORF">ZYGM_000148</name>
</gene>
<feature type="compositionally biased region" description="Low complexity" evidence="8">
    <location>
        <begin position="200"/>
        <end position="243"/>
    </location>
</feature>
<keyword evidence="5" id="KW-0378">Hydrolase</keyword>
<evidence type="ECO:0000259" key="11">
    <source>
        <dbReference type="Pfam" id="PF10290"/>
    </source>
</evidence>
<dbReference type="GO" id="GO:0009277">
    <property type="term" value="C:fungal-type cell wall"/>
    <property type="evidence" value="ECO:0007669"/>
    <property type="project" value="TreeGrafter"/>
</dbReference>
<evidence type="ECO:0000256" key="1">
    <source>
        <dbReference type="ARBA" id="ARBA00000382"/>
    </source>
</evidence>
<dbReference type="Proteomes" id="UP000301737">
    <property type="component" value="Unassembled WGS sequence"/>
</dbReference>
<evidence type="ECO:0000256" key="2">
    <source>
        <dbReference type="ARBA" id="ARBA00006055"/>
    </source>
</evidence>
<feature type="signal peptide" evidence="9">
    <location>
        <begin position="1"/>
        <end position="23"/>
    </location>
</feature>
<dbReference type="InterPro" id="IPR018807">
    <property type="entry name" value="YJL171C/Tos1_N"/>
</dbReference>
<proteinExistence type="inferred from homology"/>
<comment type="similarity">
    <text evidence="2">Belongs to the PGA52 family.</text>
</comment>
<evidence type="ECO:0000256" key="8">
    <source>
        <dbReference type="SAM" id="MobiDB-lite"/>
    </source>
</evidence>
<evidence type="ECO:0000256" key="6">
    <source>
        <dbReference type="ARBA" id="ARBA00023295"/>
    </source>
</evidence>
<accession>A0A4C2ECB4</accession>
<evidence type="ECO:0000256" key="3">
    <source>
        <dbReference type="ARBA" id="ARBA00012780"/>
    </source>
</evidence>
<keyword evidence="6" id="KW-0326">Glycosidase</keyword>
<dbReference type="EMBL" id="BIMX01000019">
    <property type="protein sequence ID" value="GCF00480.1"/>
    <property type="molecule type" value="Genomic_DNA"/>
</dbReference>
<dbReference type="InterPro" id="IPR018805">
    <property type="entry name" value="YJL171C/Tos1_C"/>
</dbReference>
<evidence type="ECO:0000313" key="13">
    <source>
        <dbReference type="Proteomes" id="UP000301737"/>
    </source>
</evidence>
<protein>
    <recommendedName>
        <fullName evidence="3">glucan endo-1,3-beta-D-glucosidase</fullName>
        <ecNumber evidence="3">3.2.1.39</ecNumber>
    </recommendedName>
</protein>
<evidence type="ECO:0000256" key="9">
    <source>
        <dbReference type="SAM" id="SignalP"/>
    </source>
</evidence>
<feature type="domain" description="Cell wall protein YJL171C/Tos1 N-terminal" evidence="11">
    <location>
        <begin position="29"/>
        <end position="89"/>
    </location>
</feature>
<dbReference type="Pfam" id="PF10290">
    <property type="entry name" value="YJL171C_Tos1_N"/>
    <property type="match status" value="1"/>
</dbReference>
<keyword evidence="13" id="KW-1185">Reference proteome</keyword>
<dbReference type="PANTHER" id="PTHR31737">
    <property type="entry name" value="PROTEIN TOS1"/>
    <property type="match status" value="1"/>
</dbReference>
<keyword evidence="7" id="KW-0961">Cell wall biogenesis/degradation</keyword>
<reference evidence="12 13" key="1">
    <citation type="submission" date="2019-01" db="EMBL/GenBank/DDBJ databases">
        <title>Draft Genome Sequencing of Zygosaccharomyces mellis Ca-7.</title>
        <authorList>
            <person name="Shiwa Y."/>
            <person name="Kanesaki Y."/>
            <person name="Ishige T."/>
            <person name="Mura K."/>
            <person name="Hori T."/>
            <person name="Tamura T."/>
        </authorList>
    </citation>
    <scope>NUCLEOTIDE SEQUENCE [LARGE SCALE GENOMIC DNA]</scope>
    <source>
        <strain evidence="12 13">Ca-7</strain>
    </source>
</reference>
<evidence type="ECO:0000256" key="4">
    <source>
        <dbReference type="ARBA" id="ARBA00022729"/>
    </source>
</evidence>